<evidence type="ECO:0000313" key="1">
    <source>
        <dbReference type="EMBL" id="EAX87263.1"/>
    </source>
</evidence>
<sequence length="123" mass="14543">MTTEQKRTIFPKKMFSTTHNALPVQSKIESAIPFWTAIATKNELYHTVSVFIYFMMPDNTAIYEWFRVQEPISKLYDFVAYFLGKEREFDLKVTGEVLDRNNIINDIKKIENTEIIEIQVVNR</sequence>
<dbReference type="VEuPathDB" id="TrichDB:TVAG_047330"/>
<dbReference type="KEGG" id="tva:4753392"/>
<dbReference type="VEuPathDB" id="TrichDB:TVAGG3_0954230"/>
<proteinExistence type="predicted"/>
<dbReference type="AlphaFoldDB" id="A2FHK0"/>
<accession>A2FHK0</accession>
<organism evidence="2 3">
    <name type="scientific">Trichomonas vaginalis (strain ATCC PRA-98 / G3)</name>
    <dbReference type="NCBI Taxonomy" id="412133"/>
    <lineage>
        <taxon>Eukaryota</taxon>
        <taxon>Metamonada</taxon>
        <taxon>Parabasalia</taxon>
        <taxon>Trichomonadida</taxon>
        <taxon>Trichomonadidae</taxon>
        <taxon>Trichomonas</taxon>
    </lineage>
</organism>
<gene>
    <name evidence="2" type="ORF">TVAG_047330</name>
    <name evidence="1" type="ORF">TVAG_285700</name>
</gene>
<name>A2FHK0_TRIV3</name>
<dbReference type="KEGG" id="tva:4744912"/>
<reference evidence="2" key="2">
    <citation type="journal article" date="2007" name="Science">
        <title>Draft genome sequence of the sexually transmitted pathogen Trichomonas vaginalis.</title>
        <authorList>
            <person name="Carlton J.M."/>
            <person name="Hirt R.P."/>
            <person name="Silva J.C."/>
            <person name="Delcher A.L."/>
            <person name="Schatz M."/>
            <person name="Zhao Q."/>
            <person name="Wortman J.R."/>
            <person name="Bidwell S.L."/>
            <person name="Alsmark U.C.M."/>
            <person name="Besteiro S."/>
            <person name="Sicheritz-Ponten T."/>
            <person name="Noel C.J."/>
            <person name="Dacks J.B."/>
            <person name="Foster P.G."/>
            <person name="Simillion C."/>
            <person name="Van de Peer Y."/>
            <person name="Miranda-Saavedra D."/>
            <person name="Barton G.J."/>
            <person name="Westrop G.D."/>
            <person name="Mueller S."/>
            <person name="Dessi D."/>
            <person name="Fiori P.L."/>
            <person name="Ren Q."/>
            <person name="Paulsen I."/>
            <person name="Zhang H."/>
            <person name="Bastida-Corcuera F.D."/>
            <person name="Simoes-Barbosa A."/>
            <person name="Brown M.T."/>
            <person name="Hayes R.D."/>
            <person name="Mukherjee M."/>
            <person name="Okumura C.Y."/>
            <person name="Schneider R."/>
            <person name="Smith A.J."/>
            <person name="Vanacova S."/>
            <person name="Villalvazo M."/>
            <person name="Haas B.J."/>
            <person name="Pertea M."/>
            <person name="Feldblyum T.V."/>
            <person name="Utterback T.R."/>
            <person name="Shu C.L."/>
            <person name="Osoegawa K."/>
            <person name="de Jong P.J."/>
            <person name="Hrdy I."/>
            <person name="Horvathova L."/>
            <person name="Zubacova Z."/>
            <person name="Dolezal P."/>
            <person name="Malik S.B."/>
            <person name="Logsdon J.M. Jr."/>
            <person name="Henze K."/>
            <person name="Gupta A."/>
            <person name="Wang C.C."/>
            <person name="Dunne R.L."/>
            <person name="Upcroft J.A."/>
            <person name="Upcroft P."/>
            <person name="White O."/>
            <person name="Salzberg S.L."/>
            <person name="Tang P."/>
            <person name="Chiu C.-H."/>
            <person name="Lee Y.-S."/>
            <person name="Embley T.M."/>
            <person name="Coombs G.H."/>
            <person name="Mottram J.C."/>
            <person name="Tachezy J."/>
            <person name="Fraser-Liggett C.M."/>
            <person name="Johnson P.J."/>
        </authorList>
    </citation>
    <scope>NUCLEOTIDE SEQUENCE [LARGE SCALE GENOMIC DNA]</scope>
    <source>
        <strain evidence="2">G3</strain>
    </source>
</reference>
<dbReference type="EMBL" id="DS113796">
    <property type="protein sequence ID" value="EAX95635.1"/>
    <property type="molecule type" value="Genomic_DNA"/>
</dbReference>
<evidence type="ECO:0000313" key="2">
    <source>
        <dbReference type="EMBL" id="EAX95635.1"/>
    </source>
</evidence>
<dbReference type="EMBL" id="DS114481">
    <property type="protein sequence ID" value="EAX87263.1"/>
    <property type="molecule type" value="Genomic_DNA"/>
</dbReference>
<protein>
    <submittedName>
        <fullName evidence="2">Uncharacterized protein</fullName>
    </submittedName>
</protein>
<reference evidence="2" key="1">
    <citation type="submission" date="2006-10" db="EMBL/GenBank/DDBJ databases">
        <authorList>
            <person name="Amadeo P."/>
            <person name="Zhao Q."/>
            <person name="Wortman J."/>
            <person name="Fraser-Liggett C."/>
            <person name="Carlton J."/>
        </authorList>
    </citation>
    <scope>NUCLEOTIDE SEQUENCE</scope>
    <source>
        <strain evidence="2">G3</strain>
    </source>
</reference>
<keyword evidence="3" id="KW-1185">Reference proteome</keyword>
<dbReference type="RefSeq" id="XP_001308565.1">
    <property type="nucleotide sequence ID" value="XM_001308564.1"/>
</dbReference>
<dbReference type="Proteomes" id="UP000001542">
    <property type="component" value="Unassembled WGS sequence"/>
</dbReference>
<evidence type="ECO:0000313" key="3">
    <source>
        <dbReference type="Proteomes" id="UP000001542"/>
    </source>
</evidence>